<evidence type="ECO:0000313" key="2">
    <source>
        <dbReference type="Proteomes" id="UP000294933"/>
    </source>
</evidence>
<protein>
    <submittedName>
        <fullName evidence="1">Uncharacterized protein</fullName>
    </submittedName>
</protein>
<accession>A0A4Y7PYL4</accession>
<evidence type="ECO:0000313" key="1">
    <source>
        <dbReference type="EMBL" id="TDL20493.1"/>
    </source>
</evidence>
<dbReference type="AlphaFoldDB" id="A0A4Y7PYL4"/>
<dbReference type="VEuPathDB" id="FungiDB:BD410DRAFT_373621"/>
<gene>
    <name evidence="1" type="ORF">BD410DRAFT_373621</name>
</gene>
<reference evidence="1 2" key="1">
    <citation type="submission" date="2018-06" db="EMBL/GenBank/DDBJ databases">
        <title>A transcriptomic atlas of mushroom development highlights an independent origin of complex multicellularity.</title>
        <authorList>
            <consortium name="DOE Joint Genome Institute"/>
            <person name="Krizsan K."/>
            <person name="Almasi E."/>
            <person name="Merenyi Z."/>
            <person name="Sahu N."/>
            <person name="Viragh M."/>
            <person name="Koszo T."/>
            <person name="Mondo S."/>
            <person name="Kiss B."/>
            <person name="Balint B."/>
            <person name="Kues U."/>
            <person name="Barry K."/>
            <person name="Hegedus J.C."/>
            <person name="Henrissat B."/>
            <person name="Johnson J."/>
            <person name="Lipzen A."/>
            <person name="Ohm R."/>
            <person name="Nagy I."/>
            <person name="Pangilinan J."/>
            <person name="Yan J."/>
            <person name="Xiong Y."/>
            <person name="Grigoriev I.V."/>
            <person name="Hibbett D.S."/>
            <person name="Nagy L.G."/>
        </authorList>
    </citation>
    <scope>NUCLEOTIDE SEQUENCE [LARGE SCALE GENOMIC DNA]</scope>
    <source>
        <strain evidence="1 2">SZMC22713</strain>
    </source>
</reference>
<name>A0A4Y7PYL4_9AGAM</name>
<dbReference type="Proteomes" id="UP000294933">
    <property type="component" value="Unassembled WGS sequence"/>
</dbReference>
<proteinExistence type="predicted"/>
<sequence length="132" mass="14704">MRCCDTDMHTEELGKSISCKIECVRNYGNTAVSFAKPFSSRKACGGWFVIQNDVMVPPVFRRAEASGYGRPGIFQGRASCIGAWHPSKALFSSTRPVDVSSSHFYLLYNFLHMEALQTCNQMAITTSRSFTT</sequence>
<organism evidence="1 2">
    <name type="scientific">Rickenella mellea</name>
    <dbReference type="NCBI Taxonomy" id="50990"/>
    <lineage>
        <taxon>Eukaryota</taxon>
        <taxon>Fungi</taxon>
        <taxon>Dikarya</taxon>
        <taxon>Basidiomycota</taxon>
        <taxon>Agaricomycotina</taxon>
        <taxon>Agaricomycetes</taxon>
        <taxon>Hymenochaetales</taxon>
        <taxon>Rickenellaceae</taxon>
        <taxon>Rickenella</taxon>
    </lineage>
</organism>
<keyword evidence="2" id="KW-1185">Reference proteome</keyword>
<dbReference type="EMBL" id="ML170188">
    <property type="protein sequence ID" value="TDL20493.1"/>
    <property type="molecule type" value="Genomic_DNA"/>
</dbReference>